<feature type="transmembrane region" description="Helical" evidence="1">
    <location>
        <begin position="12"/>
        <end position="31"/>
    </location>
</feature>
<dbReference type="EMBL" id="KT273480">
    <property type="protein sequence ID" value="AKQ08917.1"/>
    <property type="molecule type" value="Genomic_DNA"/>
</dbReference>
<dbReference type="AlphaFoldDB" id="A0A0U2DY82"/>
<keyword evidence="1" id="KW-1133">Transmembrane helix</keyword>
<reference evidence="2" key="1">
    <citation type="journal article" date="2015" name="Roy. Soc. Open Sci.">
        <title>Phylogenetic tests reject Emery's rule in the evolution of social parasitism in yellowjackets and hornets (Hymenoptera: Vespidae, Vespinae).</title>
        <authorList>
            <person name="Lopez-Osorio F."/>
            <person name="Perrard A."/>
            <person name="Pickett K.M."/>
            <person name="Carpenter J.M."/>
            <person name="Agnarsson I."/>
        </authorList>
    </citation>
    <scope>NUCLEOTIDE SEQUENCE</scope>
    <source>
        <strain evidence="2">KMP128</strain>
    </source>
</reference>
<keyword evidence="2" id="KW-0496">Mitochondrion</keyword>
<accession>A0A0U2DY82</accession>
<keyword evidence="1" id="KW-0812">Transmembrane</keyword>
<gene>
    <name evidence="2" type="primary">ATP8</name>
</gene>
<organism evidence="2">
    <name type="scientific">Vespula pensylvanica</name>
    <name type="common">Western yellow jacket</name>
    <name type="synonym">Wasp</name>
    <dbReference type="NCBI Taxonomy" id="30213"/>
    <lineage>
        <taxon>Eukaryota</taxon>
        <taxon>Metazoa</taxon>
        <taxon>Ecdysozoa</taxon>
        <taxon>Arthropoda</taxon>
        <taxon>Hexapoda</taxon>
        <taxon>Insecta</taxon>
        <taxon>Pterygota</taxon>
        <taxon>Neoptera</taxon>
        <taxon>Endopterygota</taxon>
        <taxon>Hymenoptera</taxon>
        <taxon>Apocrita</taxon>
        <taxon>Aculeata</taxon>
        <taxon>Vespoidea</taxon>
        <taxon>Vespidae</taxon>
        <taxon>Vespinae</taxon>
        <taxon>Vespula</taxon>
    </lineage>
</organism>
<geneLocation type="mitochondrion" evidence="2"/>
<name>A0A0U2DY82_VESPE</name>
<evidence type="ECO:0000313" key="2">
    <source>
        <dbReference type="EMBL" id="AKQ08917.1"/>
    </source>
</evidence>
<proteinExistence type="predicted"/>
<protein>
    <submittedName>
        <fullName evidence="2">ATP synthase F0 subunit 8</fullName>
    </submittedName>
</protein>
<keyword evidence="1" id="KW-0472">Membrane</keyword>
<sequence>MPQLSPMNWFWLYLLTIFILILIMIKINFFYKNMKYKNNNTPNLIQQFKWKI</sequence>
<evidence type="ECO:0000256" key="1">
    <source>
        <dbReference type="SAM" id="Phobius"/>
    </source>
</evidence>